<dbReference type="Proteomes" id="UP000014760">
    <property type="component" value="Unassembled WGS sequence"/>
</dbReference>
<protein>
    <recommendedName>
        <fullName evidence="2">Nascent polypeptide-associated complex subunit alpha-like UBA domain-containing protein</fullName>
    </recommendedName>
</protein>
<dbReference type="OMA" id="IIGDRRN"/>
<evidence type="ECO:0000313" key="5">
    <source>
        <dbReference type="Proteomes" id="UP000014760"/>
    </source>
</evidence>
<dbReference type="Pfam" id="PF19026">
    <property type="entry name" value="UBA_HYPK"/>
    <property type="match status" value="1"/>
</dbReference>
<evidence type="ECO:0000256" key="1">
    <source>
        <dbReference type="SAM" id="MobiDB-lite"/>
    </source>
</evidence>
<reference evidence="4" key="3">
    <citation type="submission" date="2015-06" db="UniProtKB">
        <authorList>
            <consortium name="EnsemblMetazoa"/>
        </authorList>
    </citation>
    <scope>IDENTIFICATION</scope>
</reference>
<evidence type="ECO:0000313" key="4">
    <source>
        <dbReference type="EnsemblMetazoa" id="CapteP167406"/>
    </source>
</evidence>
<dbReference type="OrthoDB" id="285219at2759"/>
<organism evidence="3">
    <name type="scientific">Capitella teleta</name>
    <name type="common">Polychaete worm</name>
    <dbReference type="NCBI Taxonomy" id="283909"/>
    <lineage>
        <taxon>Eukaryota</taxon>
        <taxon>Metazoa</taxon>
        <taxon>Spiralia</taxon>
        <taxon>Lophotrochozoa</taxon>
        <taxon>Annelida</taxon>
        <taxon>Polychaeta</taxon>
        <taxon>Sedentaria</taxon>
        <taxon>Scolecida</taxon>
        <taxon>Capitellidae</taxon>
        <taxon>Capitella</taxon>
    </lineage>
</organism>
<feature type="domain" description="Nascent polypeptide-associated complex subunit alpha-like UBA" evidence="2">
    <location>
        <begin position="81"/>
        <end position="121"/>
    </location>
</feature>
<dbReference type="EMBL" id="AMQN01005956">
    <property type="status" value="NOT_ANNOTATED_CDS"/>
    <property type="molecule type" value="Genomic_DNA"/>
</dbReference>
<feature type="compositionally biased region" description="Acidic residues" evidence="1">
    <location>
        <begin position="1"/>
        <end position="10"/>
    </location>
</feature>
<evidence type="ECO:0000259" key="2">
    <source>
        <dbReference type="Pfam" id="PF19026"/>
    </source>
</evidence>
<dbReference type="GO" id="GO:0043066">
    <property type="term" value="P:negative regulation of apoptotic process"/>
    <property type="evidence" value="ECO:0007669"/>
    <property type="project" value="TreeGrafter"/>
</dbReference>
<dbReference type="STRING" id="283909.R7V4P7"/>
<dbReference type="Gene3D" id="1.10.8.10">
    <property type="entry name" value="DNA helicase RuvA subunit, C-terminal domain"/>
    <property type="match status" value="1"/>
</dbReference>
<name>R7V4P7_CAPTE</name>
<dbReference type="InterPro" id="IPR038922">
    <property type="entry name" value="HYPK_UBA"/>
</dbReference>
<dbReference type="FunCoup" id="R7V4P7">
    <property type="interactions" value="528"/>
</dbReference>
<dbReference type="InterPro" id="IPR044034">
    <property type="entry name" value="NAC-like_UBA"/>
</dbReference>
<sequence length="122" mass="13883">MADDDNIEVDGDNHVNQEEPKGKRAAKHDDVGTADLEKVTDYVEEEEISSQSISDAMKVMSDRKAKEAHDRQIREKELAKVKINKEDVDLIENEMEISRVLAERKLREHKGNVVDALVELTN</sequence>
<reference evidence="5" key="1">
    <citation type="submission" date="2012-12" db="EMBL/GenBank/DDBJ databases">
        <authorList>
            <person name="Hellsten U."/>
            <person name="Grimwood J."/>
            <person name="Chapman J.A."/>
            <person name="Shapiro H."/>
            <person name="Aerts A."/>
            <person name="Otillar R.P."/>
            <person name="Terry A.Y."/>
            <person name="Boore J.L."/>
            <person name="Simakov O."/>
            <person name="Marletaz F."/>
            <person name="Cho S.-J."/>
            <person name="Edsinger-Gonzales E."/>
            <person name="Havlak P."/>
            <person name="Kuo D.-H."/>
            <person name="Larsson T."/>
            <person name="Lv J."/>
            <person name="Arendt D."/>
            <person name="Savage R."/>
            <person name="Osoegawa K."/>
            <person name="de Jong P."/>
            <person name="Lindberg D.R."/>
            <person name="Seaver E.C."/>
            <person name="Weisblat D.A."/>
            <person name="Putnam N.H."/>
            <person name="Grigoriev I.V."/>
            <person name="Rokhsar D.S."/>
        </authorList>
    </citation>
    <scope>NUCLEOTIDE SEQUENCE</scope>
    <source>
        <strain evidence="5">I ESC-2004</strain>
    </source>
</reference>
<dbReference type="PANTHER" id="PTHR31184:SF2">
    <property type="entry name" value="HUNTINGTIN-INTERACTING PROTEIN K"/>
    <property type="match status" value="1"/>
</dbReference>
<proteinExistence type="predicted"/>
<dbReference type="InterPro" id="IPR052617">
    <property type="entry name" value="Huntingtin-int_K"/>
</dbReference>
<dbReference type="EMBL" id="KB297235">
    <property type="protein sequence ID" value="ELU10740.1"/>
    <property type="molecule type" value="Genomic_DNA"/>
</dbReference>
<dbReference type="CDD" id="cd14361">
    <property type="entry name" value="UBA_HYPK"/>
    <property type="match status" value="1"/>
</dbReference>
<feature type="region of interest" description="Disordered" evidence="1">
    <location>
        <begin position="1"/>
        <end position="32"/>
    </location>
</feature>
<evidence type="ECO:0000313" key="3">
    <source>
        <dbReference type="EMBL" id="ELU10740.1"/>
    </source>
</evidence>
<dbReference type="EnsemblMetazoa" id="CapteT167406">
    <property type="protein sequence ID" value="CapteP167406"/>
    <property type="gene ID" value="CapteG167406"/>
</dbReference>
<reference evidence="3 5" key="2">
    <citation type="journal article" date="2013" name="Nature">
        <title>Insights into bilaterian evolution from three spiralian genomes.</title>
        <authorList>
            <person name="Simakov O."/>
            <person name="Marletaz F."/>
            <person name="Cho S.J."/>
            <person name="Edsinger-Gonzales E."/>
            <person name="Havlak P."/>
            <person name="Hellsten U."/>
            <person name="Kuo D.H."/>
            <person name="Larsson T."/>
            <person name="Lv J."/>
            <person name="Arendt D."/>
            <person name="Savage R."/>
            <person name="Osoegawa K."/>
            <person name="de Jong P."/>
            <person name="Grimwood J."/>
            <person name="Chapman J.A."/>
            <person name="Shapiro H."/>
            <person name="Aerts A."/>
            <person name="Otillar R.P."/>
            <person name="Terry A.Y."/>
            <person name="Boore J.L."/>
            <person name="Grigoriev I.V."/>
            <person name="Lindberg D.R."/>
            <person name="Seaver E.C."/>
            <person name="Weisblat D.A."/>
            <person name="Putnam N.H."/>
            <person name="Rokhsar D.S."/>
        </authorList>
    </citation>
    <scope>NUCLEOTIDE SEQUENCE</scope>
    <source>
        <strain evidence="3 5">I ESC-2004</strain>
    </source>
</reference>
<dbReference type="PANTHER" id="PTHR31184">
    <property type="entry name" value="HUNTINGTIN-INTERACTING PROTEIN K FAMILY MEMBER"/>
    <property type="match status" value="1"/>
</dbReference>
<dbReference type="GO" id="GO:0050821">
    <property type="term" value="P:protein stabilization"/>
    <property type="evidence" value="ECO:0007669"/>
    <property type="project" value="TreeGrafter"/>
</dbReference>
<keyword evidence="5" id="KW-1185">Reference proteome</keyword>
<feature type="compositionally biased region" description="Basic and acidic residues" evidence="1">
    <location>
        <begin position="11"/>
        <end position="32"/>
    </location>
</feature>
<gene>
    <name evidence="3" type="ORF">CAPTEDRAFT_167406</name>
</gene>
<dbReference type="HOGENOM" id="CLU_128817_1_0_1"/>
<dbReference type="AlphaFoldDB" id="R7V4P7"/>
<accession>R7V4P7</accession>